<reference evidence="1" key="2">
    <citation type="submission" date="2020-09" db="EMBL/GenBank/DDBJ databases">
        <authorList>
            <person name="Sun Q."/>
            <person name="Zhou Y."/>
        </authorList>
    </citation>
    <scope>NUCLEOTIDE SEQUENCE</scope>
    <source>
        <strain evidence="1">CGMCC 1.15725</strain>
    </source>
</reference>
<evidence type="ECO:0000313" key="2">
    <source>
        <dbReference type="Proteomes" id="UP000646365"/>
    </source>
</evidence>
<evidence type="ECO:0000313" key="1">
    <source>
        <dbReference type="EMBL" id="GGF18829.1"/>
    </source>
</evidence>
<protein>
    <submittedName>
        <fullName evidence="1">Uncharacterized protein</fullName>
    </submittedName>
</protein>
<comment type="caution">
    <text evidence="1">The sequence shown here is derived from an EMBL/GenBank/DDBJ whole genome shotgun (WGS) entry which is preliminary data.</text>
</comment>
<proteinExistence type="predicted"/>
<gene>
    <name evidence="1" type="ORF">GCM10011611_25890</name>
</gene>
<sequence>MSRFEYSCRLAIGPLPIAHERLRALHAGLAALTPELAPGDSWRFGLIAADRDHLAGQVLALECGVDPTEHLDRSIGWLLLAAHAPDASPHLATLAGCRLADRIEQRFEHAALPGVEPAQVLQAIDDWRSWTGTWDGDLAA</sequence>
<organism evidence="1 2">
    <name type="scientific">Aliidongia dinghuensis</name>
    <dbReference type="NCBI Taxonomy" id="1867774"/>
    <lineage>
        <taxon>Bacteria</taxon>
        <taxon>Pseudomonadati</taxon>
        <taxon>Pseudomonadota</taxon>
        <taxon>Alphaproteobacteria</taxon>
        <taxon>Rhodospirillales</taxon>
        <taxon>Dongiaceae</taxon>
        <taxon>Aliidongia</taxon>
    </lineage>
</organism>
<dbReference type="EMBL" id="BMJQ01000006">
    <property type="protein sequence ID" value="GGF18829.1"/>
    <property type="molecule type" value="Genomic_DNA"/>
</dbReference>
<keyword evidence="2" id="KW-1185">Reference proteome</keyword>
<name>A0A8J2YTM8_9PROT</name>
<dbReference type="Proteomes" id="UP000646365">
    <property type="component" value="Unassembled WGS sequence"/>
</dbReference>
<dbReference type="RefSeq" id="WP_189046314.1">
    <property type="nucleotide sequence ID" value="NZ_BMJQ01000006.1"/>
</dbReference>
<reference evidence="1" key="1">
    <citation type="journal article" date="2014" name="Int. J. Syst. Evol. Microbiol.">
        <title>Complete genome sequence of Corynebacterium casei LMG S-19264T (=DSM 44701T), isolated from a smear-ripened cheese.</title>
        <authorList>
            <consortium name="US DOE Joint Genome Institute (JGI-PGF)"/>
            <person name="Walter F."/>
            <person name="Albersmeier A."/>
            <person name="Kalinowski J."/>
            <person name="Ruckert C."/>
        </authorList>
    </citation>
    <scope>NUCLEOTIDE SEQUENCE</scope>
    <source>
        <strain evidence="1">CGMCC 1.15725</strain>
    </source>
</reference>
<dbReference type="AlphaFoldDB" id="A0A8J2YTM8"/>
<accession>A0A8J2YTM8</accession>